<sequence>MSELGYRPCAGFMLANRQGLVFVGQRIDSQHLGAWQMPQGGIDPGEDVAEAALRELEEETGIGAHLVDIIARTHEPLRYDLPEDLIGKLWGGKYRGQEQHWFLGHYKGSDEDVNLEAHDPPEFHSWQWVDAEQLPDLIVPFKRDVYRAVVREFRSLI</sequence>
<dbReference type="PROSITE" id="PS51462">
    <property type="entry name" value="NUDIX"/>
    <property type="match status" value="1"/>
</dbReference>
<feature type="domain" description="Nudix hydrolase" evidence="5">
    <location>
        <begin position="5"/>
        <end position="151"/>
    </location>
</feature>
<evidence type="ECO:0000256" key="2">
    <source>
        <dbReference type="ARBA" id="ARBA00001946"/>
    </source>
</evidence>
<comment type="caution">
    <text evidence="6">The sequence shown here is derived from an EMBL/GenBank/DDBJ whole genome shotgun (WGS) entry which is preliminary data.</text>
</comment>
<dbReference type="RefSeq" id="WP_354143383.1">
    <property type="nucleotide sequence ID" value="NZ_JAZDQV010000001.1"/>
</dbReference>
<dbReference type="HAMAP" id="MF_00298">
    <property type="entry name" value="Nudix_RppH"/>
    <property type="match status" value="1"/>
</dbReference>
<evidence type="ECO:0000313" key="7">
    <source>
        <dbReference type="Proteomes" id="UP001343492"/>
    </source>
</evidence>
<comment type="cofactor">
    <cofactor evidence="4">
        <name>a divalent metal cation</name>
        <dbReference type="ChEBI" id="CHEBI:60240"/>
    </cofactor>
</comment>
<dbReference type="PRINTS" id="PR00502">
    <property type="entry name" value="NUDIXFAMILY"/>
</dbReference>
<evidence type="ECO:0000313" key="6">
    <source>
        <dbReference type="EMBL" id="MEE1876273.1"/>
    </source>
</evidence>
<dbReference type="NCBIfam" id="NF001938">
    <property type="entry name" value="PRK00714.1-5"/>
    <property type="match status" value="1"/>
</dbReference>
<evidence type="ECO:0000256" key="1">
    <source>
        <dbReference type="ARBA" id="ARBA00001936"/>
    </source>
</evidence>
<gene>
    <name evidence="4" type="primary">rppH</name>
    <name evidence="4" type="synonym">nudH</name>
    <name evidence="6" type="ORF">VRS74_01065</name>
</gene>
<evidence type="ECO:0000259" key="5">
    <source>
        <dbReference type="PROSITE" id="PS51462"/>
    </source>
</evidence>
<dbReference type="InterPro" id="IPR020476">
    <property type="entry name" value="Nudix_hydrolase"/>
</dbReference>
<comment type="similarity">
    <text evidence="4">Belongs to the Nudix hydrolase family. RppH subfamily.</text>
</comment>
<dbReference type="PANTHER" id="PTHR43046:SF14">
    <property type="entry name" value="MUTT_NUDIX FAMILY PROTEIN"/>
    <property type="match status" value="1"/>
</dbReference>
<feature type="short sequence motif" description="Nudix box" evidence="4">
    <location>
        <begin position="40"/>
        <end position="61"/>
    </location>
</feature>
<evidence type="ECO:0000256" key="4">
    <source>
        <dbReference type="HAMAP-Rule" id="MF_00298"/>
    </source>
</evidence>
<comment type="cofactor">
    <cofactor evidence="2">
        <name>Mg(2+)</name>
        <dbReference type="ChEBI" id="CHEBI:18420"/>
    </cofactor>
</comment>
<comment type="function">
    <text evidence="4">Accelerates the degradation of transcripts by removing pyrophosphate from the 5'-end of triphosphorylated RNA, leading to a more labile monophosphorylated state that can stimulate subsequent ribonuclease cleavage.</text>
</comment>
<dbReference type="SUPFAM" id="SSF55811">
    <property type="entry name" value="Nudix"/>
    <property type="match status" value="1"/>
</dbReference>
<reference evidence="6 7" key="1">
    <citation type="submission" date="2024-01" db="EMBL/GenBank/DDBJ databases">
        <title>The genome sequence of Erythrobacteraceae sp. strain 1XM1-14.</title>
        <authorList>
            <person name="Liu Y."/>
        </authorList>
    </citation>
    <scope>NUCLEOTIDE SEQUENCE [LARGE SCALE GENOMIC DNA]</scope>
    <source>
        <strain evidence="6 7">1XM1-14</strain>
    </source>
</reference>
<organism evidence="6 7">
    <name type="scientific">Altererythrobacter litoralis</name>
    <dbReference type="NCBI Taxonomy" id="3113904"/>
    <lineage>
        <taxon>Bacteria</taxon>
        <taxon>Pseudomonadati</taxon>
        <taxon>Pseudomonadota</taxon>
        <taxon>Alphaproteobacteria</taxon>
        <taxon>Sphingomonadales</taxon>
        <taxon>Erythrobacteraceae</taxon>
        <taxon>Altererythrobacter</taxon>
    </lineage>
</organism>
<dbReference type="Gene3D" id="3.90.79.10">
    <property type="entry name" value="Nucleoside Triphosphate Pyrophosphohydrolase"/>
    <property type="match status" value="1"/>
</dbReference>
<dbReference type="InterPro" id="IPR020084">
    <property type="entry name" value="NUDIX_hydrolase_CS"/>
</dbReference>
<keyword evidence="3 4" id="KW-0378">Hydrolase</keyword>
<evidence type="ECO:0000256" key="3">
    <source>
        <dbReference type="ARBA" id="ARBA00022801"/>
    </source>
</evidence>
<dbReference type="EC" id="3.6.1.-" evidence="4"/>
<protein>
    <recommendedName>
        <fullName evidence="4">RNA pyrophosphohydrolase</fullName>
        <ecNumber evidence="4">3.6.1.-</ecNumber>
    </recommendedName>
    <alternativeName>
        <fullName evidence="4">(Di)nucleoside polyphosphate hydrolase</fullName>
    </alternativeName>
</protein>
<dbReference type="PROSITE" id="PS00893">
    <property type="entry name" value="NUDIX_BOX"/>
    <property type="match status" value="1"/>
</dbReference>
<dbReference type="CDD" id="cd03671">
    <property type="entry name" value="NUDIX_Ap4A_hydrolase_plant_like"/>
    <property type="match status" value="1"/>
</dbReference>
<proteinExistence type="inferred from homology"/>
<dbReference type="InterPro" id="IPR000086">
    <property type="entry name" value="NUDIX_hydrolase_dom"/>
</dbReference>
<dbReference type="InterPro" id="IPR022927">
    <property type="entry name" value="RppH"/>
</dbReference>
<keyword evidence="7" id="KW-1185">Reference proteome</keyword>
<dbReference type="EMBL" id="JAZDQV010000001">
    <property type="protein sequence ID" value="MEE1876273.1"/>
    <property type="molecule type" value="Genomic_DNA"/>
</dbReference>
<dbReference type="InterPro" id="IPR015797">
    <property type="entry name" value="NUDIX_hydrolase-like_dom_sf"/>
</dbReference>
<dbReference type="PANTHER" id="PTHR43046">
    <property type="entry name" value="GDP-MANNOSE MANNOSYL HYDROLASE"/>
    <property type="match status" value="1"/>
</dbReference>
<name>A0ABU7GAZ4_9SPHN</name>
<dbReference type="GO" id="GO:0016787">
    <property type="term" value="F:hydrolase activity"/>
    <property type="evidence" value="ECO:0007669"/>
    <property type="project" value="UniProtKB-KW"/>
</dbReference>
<dbReference type="Proteomes" id="UP001343492">
    <property type="component" value="Unassembled WGS sequence"/>
</dbReference>
<accession>A0ABU7GAZ4</accession>
<dbReference type="Pfam" id="PF00293">
    <property type="entry name" value="NUDIX"/>
    <property type="match status" value="1"/>
</dbReference>
<comment type="cofactor">
    <cofactor evidence="1">
        <name>Mn(2+)</name>
        <dbReference type="ChEBI" id="CHEBI:29035"/>
    </cofactor>
</comment>